<comment type="caution">
    <text evidence="4">The sequence shown here is derived from an EMBL/GenBank/DDBJ whole genome shotgun (WGS) entry which is preliminary data.</text>
</comment>
<accession>A0AAV8D288</accession>
<evidence type="ECO:0000256" key="2">
    <source>
        <dbReference type="SAM" id="MobiDB-lite"/>
    </source>
</evidence>
<feature type="region of interest" description="Disordered" evidence="2">
    <location>
        <begin position="193"/>
        <end position="246"/>
    </location>
</feature>
<dbReference type="GO" id="GO:0006355">
    <property type="term" value="P:regulation of DNA-templated transcription"/>
    <property type="evidence" value="ECO:0007669"/>
    <property type="project" value="InterPro"/>
</dbReference>
<name>A0AAV8D288_9POAL</name>
<feature type="compositionally biased region" description="Pro residues" evidence="2">
    <location>
        <begin position="33"/>
        <end position="43"/>
    </location>
</feature>
<evidence type="ECO:0000256" key="1">
    <source>
        <dbReference type="ARBA" id="ARBA00010820"/>
    </source>
</evidence>
<comment type="similarity">
    <text evidence="1">Belongs to the GeBP family.</text>
</comment>
<reference evidence="4" key="1">
    <citation type="submission" date="2022-08" db="EMBL/GenBank/DDBJ databases">
        <authorList>
            <person name="Marques A."/>
        </authorList>
    </citation>
    <scope>NUCLEOTIDE SEQUENCE</scope>
    <source>
        <strain evidence="4">RhyPub2mFocal</strain>
        <tissue evidence="4">Leaves</tissue>
    </source>
</reference>
<dbReference type="EMBL" id="JAMFTS010000004">
    <property type="protein sequence ID" value="KAJ4762695.1"/>
    <property type="molecule type" value="Genomic_DNA"/>
</dbReference>
<keyword evidence="5" id="KW-1185">Reference proteome</keyword>
<feature type="compositionally biased region" description="Acidic residues" evidence="2">
    <location>
        <begin position="226"/>
        <end position="236"/>
    </location>
</feature>
<evidence type="ECO:0000313" key="4">
    <source>
        <dbReference type="EMBL" id="KAJ4762695.1"/>
    </source>
</evidence>
<keyword evidence="4" id="KW-0238">DNA-binding</keyword>
<protein>
    <submittedName>
        <fullName evidence="4">DNA-binding storekeeper protein-related transcriptional regulator</fullName>
    </submittedName>
</protein>
<sequence length="382" mass="42276">MAAPDHSQSQPNPDPTQPNPQTPIQTQTLATPTPTPTPTPFPRKLPIKRKQSPSRIDPSPSSDAAAADPPTGDVRSPPPATGDIRSPQPPFKFQRIWSESDEIRFLQGLLGCKSQGLVFPRDLNLFYDQFSANMPQPYTRSQLSEKLRRLKNKHKSATARIARNGLDPSRITPHDKDVLHLCSRLWDPQNAASSPFFSTTPGVSGNKRRRANPRPLPNSDDGMNTYDDEANEDNEGNFESSSHSVPLTEERAEILDNMLIDSDLQSETMKSPSPSPFPSPSPIKIEASNNDGNRANNRNSVNDGNKSKQVKLRLEIGDNGSVIAKAMLDVFEECLKEIGMKCAEETGDDAIQKKWRALRVAELDVLARRMRLMIEDATAVAR</sequence>
<dbReference type="GO" id="GO:0003677">
    <property type="term" value="F:DNA binding"/>
    <property type="evidence" value="ECO:0007669"/>
    <property type="project" value="UniProtKB-KW"/>
</dbReference>
<feature type="compositionally biased region" description="Polar residues" evidence="2">
    <location>
        <begin position="193"/>
        <end position="203"/>
    </location>
</feature>
<gene>
    <name evidence="4" type="ORF">LUZ62_073070</name>
</gene>
<dbReference type="AlphaFoldDB" id="A0AAV8D288"/>
<feature type="region of interest" description="Disordered" evidence="2">
    <location>
        <begin position="1"/>
        <end position="90"/>
    </location>
</feature>
<dbReference type="PANTHER" id="PTHR31662">
    <property type="entry name" value="BNAANNG10740D PROTEIN-RELATED"/>
    <property type="match status" value="1"/>
</dbReference>
<feature type="compositionally biased region" description="Pro residues" evidence="2">
    <location>
        <begin position="12"/>
        <end position="21"/>
    </location>
</feature>
<evidence type="ECO:0000313" key="5">
    <source>
        <dbReference type="Proteomes" id="UP001140206"/>
    </source>
</evidence>
<dbReference type="Proteomes" id="UP001140206">
    <property type="component" value="Chromosome 4"/>
</dbReference>
<feature type="compositionally biased region" description="Low complexity" evidence="2">
    <location>
        <begin position="57"/>
        <end position="70"/>
    </location>
</feature>
<evidence type="ECO:0000259" key="3">
    <source>
        <dbReference type="Pfam" id="PF04504"/>
    </source>
</evidence>
<dbReference type="PANTHER" id="PTHR31662:SF8">
    <property type="entry name" value="EXPRESSED PROTEIN"/>
    <property type="match status" value="1"/>
</dbReference>
<dbReference type="InterPro" id="IPR053932">
    <property type="entry name" value="GeBP-like_DBD"/>
</dbReference>
<organism evidence="4 5">
    <name type="scientific">Rhynchospora pubera</name>
    <dbReference type="NCBI Taxonomy" id="906938"/>
    <lineage>
        <taxon>Eukaryota</taxon>
        <taxon>Viridiplantae</taxon>
        <taxon>Streptophyta</taxon>
        <taxon>Embryophyta</taxon>
        <taxon>Tracheophyta</taxon>
        <taxon>Spermatophyta</taxon>
        <taxon>Magnoliopsida</taxon>
        <taxon>Liliopsida</taxon>
        <taxon>Poales</taxon>
        <taxon>Cyperaceae</taxon>
        <taxon>Cyperoideae</taxon>
        <taxon>Rhynchosporeae</taxon>
        <taxon>Rhynchospora</taxon>
    </lineage>
</organism>
<dbReference type="InterPro" id="IPR007592">
    <property type="entry name" value="GEBP"/>
</dbReference>
<feature type="region of interest" description="Disordered" evidence="2">
    <location>
        <begin position="266"/>
        <end position="306"/>
    </location>
</feature>
<proteinExistence type="inferred from homology"/>
<dbReference type="Pfam" id="PF04504">
    <property type="entry name" value="GeBP-like_DBD"/>
    <property type="match status" value="1"/>
</dbReference>
<feature type="compositionally biased region" description="Low complexity" evidence="2">
    <location>
        <begin position="287"/>
        <end position="304"/>
    </location>
</feature>
<feature type="domain" description="Glabrous enhancer-binding protein-like DBD" evidence="3">
    <location>
        <begin position="93"/>
        <end position="187"/>
    </location>
</feature>
<dbReference type="GO" id="GO:0005634">
    <property type="term" value="C:nucleus"/>
    <property type="evidence" value="ECO:0007669"/>
    <property type="project" value="TreeGrafter"/>
</dbReference>
<feature type="compositionally biased region" description="Low complexity" evidence="2">
    <location>
        <begin position="22"/>
        <end position="32"/>
    </location>
</feature>